<protein>
    <recommendedName>
        <fullName evidence="6">SWIM-type domain-containing protein</fullName>
    </recommendedName>
</protein>
<dbReference type="Pfam" id="PF10551">
    <property type="entry name" value="MULE"/>
    <property type="match status" value="1"/>
</dbReference>
<name>A0A9Q0L532_9MAGN</name>
<dbReference type="OrthoDB" id="2379842at2759"/>
<evidence type="ECO:0000313" key="8">
    <source>
        <dbReference type="Proteomes" id="UP001141806"/>
    </source>
</evidence>
<organism evidence="7 8">
    <name type="scientific">Protea cynaroides</name>
    <dbReference type="NCBI Taxonomy" id="273540"/>
    <lineage>
        <taxon>Eukaryota</taxon>
        <taxon>Viridiplantae</taxon>
        <taxon>Streptophyta</taxon>
        <taxon>Embryophyta</taxon>
        <taxon>Tracheophyta</taxon>
        <taxon>Spermatophyta</taxon>
        <taxon>Magnoliopsida</taxon>
        <taxon>Proteales</taxon>
        <taxon>Proteaceae</taxon>
        <taxon>Protea</taxon>
    </lineage>
</organism>
<evidence type="ECO:0000259" key="6">
    <source>
        <dbReference type="PROSITE" id="PS50966"/>
    </source>
</evidence>
<evidence type="ECO:0000256" key="5">
    <source>
        <dbReference type="SAM" id="MobiDB-lite"/>
    </source>
</evidence>
<keyword evidence="8" id="KW-1185">Reference proteome</keyword>
<dbReference type="Pfam" id="PF04434">
    <property type="entry name" value="SWIM"/>
    <property type="match status" value="1"/>
</dbReference>
<accession>A0A9Q0L532</accession>
<feature type="compositionally biased region" description="Acidic residues" evidence="5">
    <location>
        <begin position="24"/>
        <end position="38"/>
    </location>
</feature>
<dbReference type="PROSITE" id="PS50966">
    <property type="entry name" value="ZF_SWIM"/>
    <property type="match status" value="1"/>
</dbReference>
<evidence type="ECO:0000256" key="4">
    <source>
        <dbReference type="PROSITE-ProRule" id="PRU00325"/>
    </source>
</evidence>
<dbReference type="InterPro" id="IPR006564">
    <property type="entry name" value="Znf_PMZ"/>
</dbReference>
<comment type="caution">
    <text evidence="7">The sequence shown here is derived from an EMBL/GenBank/DDBJ whole genome shotgun (WGS) entry which is preliminary data.</text>
</comment>
<dbReference type="EMBL" id="JAMYWD010000001">
    <property type="protein sequence ID" value="KAJ4982340.1"/>
    <property type="molecule type" value="Genomic_DNA"/>
</dbReference>
<keyword evidence="2 4" id="KW-0863">Zinc-finger</keyword>
<dbReference type="InterPro" id="IPR004330">
    <property type="entry name" value="FAR1_DNA_bnd_dom"/>
</dbReference>
<dbReference type="PANTHER" id="PTHR47718:SF7">
    <property type="entry name" value="PROTEIN FAR1-RELATED SEQUENCE"/>
    <property type="match status" value="1"/>
</dbReference>
<dbReference type="Proteomes" id="UP001141806">
    <property type="component" value="Unassembled WGS sequence"/>
</dbReference>
<evidence type="ECO:0000256" key="2">
    <source>
        <dbReference type="ARBA" id="ARBA00022771"/>
    </source>
</evidence>
<sequence length="735" mass="84128">MVFGVEDLEHANAMDDATFCDFGDVSEDSKEEENDDWVNDGPSGSLDSGDKENNGRNDGLSGSGASEDEENNVGERDELTRAADGCFLGEEEYTHCFLLGLEPFVGKEFDGLEEAYDFYNTYAKEMGFGVRNYRTERSRVDKRILCKSFVCVNQGFKWENDKRRKGKVYVPRPTKKTDCKACMRVKSRNGKWIVDKWISEHNHELLGPTEVYKLRSHKRMTKATMILMGKLHLAGFTHTQVTRILRELGRGEGNVGVSGDACRTWMRKPEKKLVGVDCTIPLDYFEHLQEADPGFFYTIQVGKDNKLKGIFWADRLSREQYQLFGDVVIFDTTYVKDKYNFPFAPFTGVNRHKQSILFGCGLIADELEESYIWLFKTWLHAMNGKHPIGILTVQETGMLPAIAKVFPSSRHRLCSCHTNKNAKDKLSELWSRHDGLEADYRSCVGSQSSIEFESKWQAIIQKYHLQQYIWLNEMYAIRHLWAACYFIDTFFAGMNTTQRNDGLNRYFKGFFSLSTPLTEFVTQYEEAIKWRRVKESKQDIASSMTMPRLSTGHPIEKQAATHYTNKMFKEFSVQWFACFGYEAMEDGFDGPAFKFKVGRHGALENEVETVSYEKDSGNSKCSCKTFERIGILCKHVLRVYIKVDRTDIPQDYMLMRWSKSSSHVGSFHNGTGFESGSSEPQIQPVWVLQDAANKVARLGSESKAKFHQAMELMESAVKSLSDMQSASKERVIPKC</sequence>
<dbReference type="Pfam" id="PF03101">
    <property type="entry name" value="FAR1"/>
    <property type="match status" value="1"/>
</dbReference>
<feature type="domain" description="SWIM-type" evidence="6">
    <location>
        <begin position="608"/>
        <end position="644"/>
    </location>
</feature>
<dbReference type="AlphaFoldDB" id="A0A9Q0L532"/>
<evidence type="ECO:0000256" key="3">
    <source>
        <dbReference type="ARBA" id="ARBA00022833"/>
    </source>
</evidence>
<dbReference type="InterPro" id="IPR007527">
    <property type="entry name" value="Znf_SWIM"/>
</dbReference>
<feature type="region of interest" description="Disordered" evidence="5">
    <location>
        <begin position="19"/>
        <end position="76"/>
    </location>
</feature>
<evidence type="ECO:0000313" key="7">
    <source>
        <dbReference type="EMBL" id="KAJ4982340.1"/>
    </source>
</evidence>
<keyword evidence="3" id="KW-0862">Zinc</keyword>
<dbReference type="InterPro" id="IPR018289">
    <property type="entry name" value="MULE_transposase_dom"/>
</dbReference>
<proteinExistence type="predicted"/>
<gene>
    <name evidence="7" type="ORF">NE237_033177</name>
</gene>
<evidence type="ECO:0000256" key="1">
    <source>
        <dbReference type="ARBA" id="ARBA00022723"/>
    </source>
</evidence>
<dbReference type="PANTHER" id="PTHR47718">
    <property type="entry name" value="OS01G0519700 PROTEIN"/>
    <property type="match status" value="1"/>
</dbReference>
<keyword evidence="1" id="KW-0479">Metal-binding</keyword>
<reference evidence="7" key="1">
    <citation type="journal article" date="2023" name="Plant J.">
        <title>The genome of the king protea, Protea cynaroides.</title>
        <authorList>
            <person name="Chang J."/>
            <person name="Duong T.A."/>
            <person name="Schoeman C."/>
            <person name="Ma X."/>
            <person name="Roodt D."/>
            <person name="Barker N."/>
            <person name="Li Z."/>
            <person name="Van de Peer Y."/>
            <person name="Mizrachi E."/>
        </authorList>
    </citation>
    <scope>NUCLEOTIDE SEQUENCE</scope>
    <source>
        <tissue evidence="7">Young leaves</tissue>
    </source>
</reference>
<dbReference type="GO" id="GO:0008270">
    <property type="term" value="F:zinc ion binding"/>
    <property type="evidence" value="ECO:0007669"/>
    <property type="project" value="UniProtKB-KW"/>
</dbReference>
<dbReference type="SMART" id="SM00575">
    <property type="entry name" value="ZnF_PMZ"/>
    <property type="match status" value="1"/>
</dbReference>